<dbReference type="InterPro" id="IPR051623">
    <property type="entry name" value="FTCD"/>
</dbReference>
<dbReference type="Proteomes" id="UP000789595">
    <property type="component" value="Unassembled WGS sequence"/>
</dbReference>
<dbReference type="GO" id="GO:0016740">
    <property type="term" value="F:transferase activity"/>
    <property type="evidence" value="ECO:0007669"/>
    <property type="project" value="InterPro"/>
</dbReference>
<dbReference type="PANTHER" id="PTHR12234:SF1">
    <property type="entry name" value="FORMIMINOTRANSFERASE N-TERMINAL SUBDOMAIN-CONTAINING PROTEIN"/>
    <property type="match status" value="1"/>
</dbReference>
<reference evidence="2" key="1">
    <citation type="submission" date="2021-11" db="EMBL/GenBank/DDBJ databases">
        <authorList>
            <consortium name="Genoscope - CEA"/>
            <person name="William W."/>
        </authorList>
    </citation>
    <scope>NUCLEOTIDE SEQUENCE</scope>
</reference>
<dbReference type="SUPFAM" id="SSF55116">
    <property type="entry name" value="Formiminotransferase domain of formiminotransferase-cyclodeaminase"/>
    <property type="match status" value="1"/>
</dbReference>
<dbReference type="EMBL" id="CAKKNE010000004">
    <property type="protein sequence ID" value="CAH0374789.1"/>
    <property type="molecule type" value="Genomic_DNA"/>
</dbReference>
<dbReference type="GO" id="GO:0005542">
    <property type="term" value="F:folic acid binding"/>
    <property type="evidence" value="ECO:0007669"/>
    <property type="project" value="InterPro"/>
</dbReference>
<evidence type="ECO:0000313" key="3">
    <source>
        <dbReference type="Proteomes" id="UP000789595"/>
    </source>
</evidence>
<dbReference type="Pfam" id="PF07837">
    <property type="entry name" value="FTCD_N"/>
    <property type="match status" value="1"/>
</dbReference>
<dbReference type="InterPro" id="IPR012886">
    <property type="entry name" value="Formiminotransferase_N"/>
</dbReference>
<comment type="caution">
    <text evidence="2">The sequence shown here is derived from an EMBL/GenBank/DDBJ whole genome shotgun (WGS) entry which is preliminary data.</text>
</comment>
<sequence length="300" mass="31201">MQRELLSAAVYISSGAASVATQAARAAARATTRACVVDTFADPAYARSSVKIVGPKDDLLEATLAAARDALDRVDLREEPAPAPHPRQGAVDMVSFMPLTERRDDDLLEACDALAWRFGEAFEGVPILMYGPRAGRSLVEARRGTSFFASTKTEGPPSLTLAPDFGPSDVSPSKGAAVVGAQPYVTNYNVAIDGSLEAGRAAAAAVRARFGVQVMALPHAEGLVEVGCNLQAGGARDSPAVGDVRACIEASLPPSCSVRKAYVIGLAPNDALARAVDALSRDVSERSTFPRVHEACGGPP</sequence>
<accession>A0A8J2SWS7</accession>
<dbReference type="Gene3D" id="3.30.990.10">
    <property type="entry name" value="Formiminotransferase, N-terminal subdomain"/>
    <property type="match status" value="1"/>
</dbReference>
<dbReference type="OrthoDB" id="48036at2759"/>
<evidence type="ECO:0000259" key="1">
    <source>
        <dbReference type="SMART" id="SM01222"/>
    </source>
</evidence>
<dbReference type="InterPro" id="IPR037064">
    <property type="entry name" value="Formiminotransferase_N_sf"/>
</dbReference>
<name>A0A8J2SWS7_9STRA</name>
<evidence type="ECO:0000313" key="2">
    <source>
        <dbReference type="EMBL" id="CAH0374789.1"/>
    </source>
</evidence>
<gene>
    <name evidence="2" type="ORF">PECAL_4P20910</name>
</gene>
<dbReference type="PANTHER" id="PTHR12234">
    <property type="entry name" value="FORMIMINOTRANSFERASE-CYCLODEAMINASE"/>
    <property type="match status" value="1"/>
</dbReference>
<organism evidence="2 3">
    <name type="scientific">Pelagomonas calceolata</name>
    <dbReference type="NCBI Taxonomy" id="35677"/>
    <lineage>
        <taxon>Eukaryota</taxon>
        <taxon>Sar</taxon>
        <taxon>Stramenopiles</taxon>
        <taxon>Ochrophyta</taxon>
        <taxon>Pelagophyceae</taxon>
        <taxon>Pelagomonadales</taxon>
        <taxon>Pelagomonadaceae</taxon>
        <taxon>Pelagomonas</taxon>
    </lineage>
</organism>
<dbReference type="AlphaFoldDB" id="A0A8J2SWS7"/>
<dbReference type="InterPro" id="IPR022384">
    <property type="entry name" value="FormiminoTrfase_cat_dom_sf"/>
</dbReference>
<proteinExistence type="predicted"/>
<feature type="domain" description="Formiminotransferase N-terminal subdomain" evidence="1">
    <location>
        <begin position="4"/>
        <end position="183"/>
    </location>
</feature>
<keyword evidence="3" id="KW-1185">Reference proteome</keyword>
<protein>
    <recommendedName>
        <fullName evidence="1">Formiminotransferase N-terminal subdomain domain-containing protein</fullName>
    </recommendedName>
</protein>
<dbReference type="SMART" id="SM01222">
    <property type="entry name" value="FTCD_N"/>
    <property type="match status" value="1"/>
</dbReference>